<name>A0A401ZX90_9CHLR</name>
<dbReference type="AlphaFoldDB" id="A0A401ZX90"/>
<dbReference type="Proteomes" id="UP000287352">
    <property type="component" value="Unassembled WGS sequence"/>
</dbReference>
<reference evidence="2" key="1">
    <citation type="submission" date="2018-12" db="EMBL/GenBank/DDBJ databases">
        <title>Tengunoibacter tsumagoiensis gen. nov., sp. nov., Dictyobacter kobayashii sp. nov., D. alpinus sp. nov., and D. joshuensis sp. nov. and description of Dictyobacteraceae fam. nov. within the order Ktedonobacterales isolated from Tengu-no-mugimeshi.</title>
        <authorList>
            <person name="Wang C.M."/>
            <person name="Zheng Y."/>
            <person name="Sakai Y."/>
            <person name="Toyoda A."/>
            <person name="Minakuchi Y."/>
            <person name="Abe K."/>
            <person name="Yokota A."/>
            <person name="Yabe S."/>
        </authorList>
    </citation>
    <scope>NUCLEOTIDE SEQUENCE [LARGE SCALE GENOMIC DNA]</scope>
    <source>
        <strain evidence="2">Uno3</strain>
    </source>
</reference>
<evidence type="ECO:0000313" key="2">
    <source>
        <dbReference type="Proteomes" id="UP000287352"/>
    </source>
</evidence>
<dbReference type="EMBL" id="BIFR01000001">
    <property type="protein sequence ID" value="GCE11457.1"/>
    <property type="molecule type" value="Genomic_DNA"/>
</dbReference>
<protein>
    <submittedName>
        <fullName evidence="1">Uncharacterized protein</fullName>
    </submittedName>
</protein>
<sequence>MERLQMAVAVGDTDLDSLALLDKVPAVQQMAAGLDNYPVAAASSAAALVGHPVAAASSVAALVLPPTPVVPPLVPVD</sequence>
<organism evidence="1 2">
    <name type="scientific">Tengunoibacter tsumagoiensis</name>
    <dbReference type="NCBI Taxonomy" id="2014871"/>
    <lineage>
        <taxon>Bacteria</taxon>
        <taxon>Bacillati</taxon>
        <taxon>Chloroflexota</taxon>
        <taxon>Ktedonobacteria</taxon>
        <taxon>Ktedonobacterales</taxon>
        <taxon>Dictyobacteraceae</taxon>
        <taxon>Tengunoibacter</taxon>
    </lineage>
</organism>
<comment type="caution">
    <text evidence="1">The sequence shown here is derived from an EMBL/GenBank/DDBJ whole genome shotgun (WGS) entry which is preliminary data.</text>
</comment>
<evidence type="ECO:0000313" key="1">
    <source>
        <dbReference type="EMBL" id="GCE11457.1"/>
    </source>
</evidence>
<gene>
    <name evidence="1" type="ORF">KTT_13160</name>
</gene>
<keyword evidence="2" id="KW-1185">Reference proteome</keyword>
<accession>A0A401ZX90</accession>
<proteinExistence type="predicted"/>